<dbReference type="InterPro" id="IPR050534">
    <property type="entry name" value="Coronavir_polyprotein_1ab"/>
</dbReference>
<evidence type="ECO:0000256" key="2">
    <source>
        <dbReference type="ARBA" id="ARBA00022801"/>
    </source>
</evidence>
<evidence type="ECO:0000313" key="8">
    <source>
        <dbReference type="Proteomes" id="UP000515406"/>
    </source>
</evidence>
<dbReference type="AlphaFoldDB" id="A0A6V7FKE2"/>
<evidence type="ECO:0000256" key="4">
    <source>
        <dbReference type="ARBA" id="ARBA00022840"/>
    </source>
</evidence>
<keyword evidence="1" id="KW-0547">Nucleotide-binding</keyword>
<sequence>MSRPYLSSSIDQLEELFSTSQNASPVLLAIATELGFRRTARAKELEVEVMQTLARLSPEAEQERPEPPSQAEGATGDGDRLWSPPVAPPDSAHRPQIYANRPKDVLAAWSALEVLSPQTYDRPTDLAKGDRAIVSISDGRLPWDRGPANSRPRQKIYFHIVLATIPAAPAFAALIDRFKDSRLERPSVKGDVVLASLLVDKEGILAGEAPVSLSAFGWGLPVALGGSLKDLAAWTQQEPRLIEGLTKQLGVSSTETPVPLTWEALQRASSWLVDTLGLSGHQVSGPTFAVAHYLYYMLRIVPDPLLLNSFYLRDLAKAREIANKGELPKALSLYLGSQKPAARRDLLKDDAALEASLAPADVPLGRWPTPASHTPALLQQAAVNSAGRLSGGPGILGVNGPPGTGKSTLLRDIVADLLTRRATAMCAFTDPTQAFKVGWTKRAKGETQELHALDASLRGFEMIVASSNNKAVENVSAEMPSLQAIPGDSPLRYFAPLASDLLDREAWGLMTAVLGNASNRSAFRKKFWGDSPRSLERYLKQVSGIAPREDGSPEGLAELCSAPSTPKEAQDRWERARKHFKQLSSACSTRLSQLESLRRALIQLPKLREDEKEKRQQHLEASSHANQAQSLLAALVRDTQTATLALQQCETALSHHAQKRPSFFSLRRLFGAQSAKSWEVTHGPLKHQADIAKTARGIAVEAQSKADGLARAAGQQAVIASQELEKASKKREATEQQCHEVQIGAGAHVLDEHFLSLPHEQKQLAVPWLDSELQKLRMEVFEAAMEVHRAFIDAAAKPLLHNINALVGGNFNIPPDRQHLSGHLWSSLFLVVPVISTTFASVERMLGRLPQETFGWLLVDEAGQATPQAVVGALLRCQRAVVVGDPQQVEPVVPLPDVLTAAVLREFDADPDKFGAPNASVQTLADEAGDYCATFDTAGGFRTVGSPLLVHRRCASPMFEISNTIAYGGLMVQAKPPKGSSIRDVLGNSHWIDVLGSARDKFSPEEGQQLLLFLRTLRNNAVLPDLYIVTPFVAVQDGLRELVKQDGVLQGWVENASKWPSERIGTVHTVQGREAEAVIIVLGAPDPGQNGARQWAGATPNLLNVAVTRAKEAVYVIGNRSLWSAAGKFSALNLKLR</sequence>
<dbReference type="PANTHER" id="PTHR43788:SF8">
    <property type="entry name" value="DNA-BINDING PROTEIN SMUBP-2"/>
    <property type="match status" value="1"/>
</dbReference>
<proteinExistence type="predicted"/>
<dbReference type="InterPro" id="IPR047187">
    <property type="entry name" value="SF1_C_Upf1"/>
</dbReference>
<organism evidence="7 8">
    <name type="scientific">Xanthomonas hortorum pv. vitians</name>
    <dbReference type="NCBI Taxonomy" id="83224"/>
    <lineage>
        <taxon>Bacteria</taxon>
        <taxon>Pseudomonadati</taxon>
        <taxon>Pseudomonadota</taxon>
        <taxon>Gammaproteobacteria</taxon>
        <taxon>Lysobacterales</taxon>
        <taxon>Lysobacteraceae</taxon>
        <taxon>Xanthomonas</taxon>
    </lineage>
</organism>
<keyword evidence="8" id="KW-1185">Reference proteome</keyword>
<gene>
    <name evidence="7" type="ORF">CFBP498_49050</name>
</gene>
<dbReference type="SUPFAM" id="SSF52540">
    <property type="entry name" value="P-loop containing nucleoside triphosphate hydrolases"/>
    <property type="match status" value="1"/>
</dbReference>
<evidence type="ECO:0000256" key="1">
    <source>
        <dbReference type="ARBA" id="ARBA00022741"/>
    </source>
</evidence>
<dbReference type="FunFam" id="3.40.50.300:FF:006140">
    <property type="entry name" value="DNA helicase related protein"/>
    <property type="match status" value="1"/>
</dbReference>
<dbReference type="GO" id="GO:0005524">
    <property type="term" value="F:ATP binding"/>
    <property type="evidence" value="ECO:0007669"/>
    <property type="project" value="UniProtKB-KW"/>
</dbReference>
<feature type="region of interest" description="Disordered" evidence="5">
    <location>
        <begin position="53"/>
        <end position="96"/>
    </location>
</feature>
<evidence type="ECO:0000313" key="7">
    <source>
        <dbReference type="EMBL" id="CAD0363617.1"/>
    </source>
</evidence>
<dbReference type="Proteomes" id="UP000515406">
    <property type="component" value="Plasmid CFBP498_p224"/>
</dbReference>
<reference evidence="7 8" key="1">
    <citation type="submission" date="2020-07" db="EMBL/GenBank/DDBJ databases">
        <authorList>
            <person name="Pothier F. J."/>
        </authorList>
    </citation>
    <scope>NUCLEOTIDE SEQUENCE [LARGE SCALE GENOMIC DNA]</scope>
    <source>
        <strain evidence="7 8">CFBP 498</strain>
        <plasmid evidence="7 8">CFBP498_p224</plasmid>
    </source>
</reference>
<dbReference type="RefSeq" id="WP_232095570.1">
    <property type="nucleotide sequence ID" value="NZ_SMDZ01000047.1"/>
</dbReference>
<dbReference type="EMBL" id="LR828258">
    <property type="protein sequence ID" value="CAD0363617.1"/>
    <property type="molecule type" value="Genomic_DNA"/>
</dbReference>
<dbReference type="Pfam" id="PF13087">
    <property type="entry name" value="AAA_12"/>
    <property type="match status" value="1"/>
</dbReference>
<geneLocation type="plasmid" evidence="7 8">
    <name>CFBP498_p224</name>
</geneLocation>
<evidence type="ECO:0000256" key="5">
    <source>
        <dbReference type="SAM" id="MobiDB-lite"/>
    </source>
</evidence>
<name>A0A6V7FKE2_9XANT</name>
<keyword evidence="3" id="KW-0347">Helicase</keyword>
<evidence type="ECO:0000256" key="3">
    <source>
        <dbReference type="ARBA" id="ARBA00022806"/>
    </source>
</evidence>
<dbReference type="GO" id="GO:0043139">
    <property type="term" value="F:5'-3' DNA helicase activity"/>
    <property type="evidence" value="ECO:0007669"/>
    <property type="project" value="TreeGrafter"/>
</dbReference>
<protein>
    <recommendedName>
        <fullName evidence="6">DNA2/NAM7 helicase-like C-terminal domain-containing protein</fullName>
    </recommendedName>
</protein>
<dbReference type="InterPro" id="IPR027417">
    <property type="entry name" value="P-loop_NTPase"/>
</dbReference>
<accession>A0A6V7FKE2</accession>
<dbReference type="EMBL" id="LR828258">
    <property type="protein sequence ID" value="CAD0363614.1"/>
    <property type="molecule type" value="Genomic_DNA"/>
</dbReference>
<dbReference type="FunFam" id="3.40.50.300:FF:006117">
    <property type="entry name" value="DNA helicase related protein"/>
    <property type="match status" value="1"/>
</dbReference>
<keyword evidence="2" id="KW-0378">Hydrolase</keyword>
<feature type="domain" description="DNA2/NAM7 helicase-like C-terminal" evidence="6">
    <location>
        <begin position="1001"/>
        <end position="1120"/>
    </location>
</feature>
<keyword evidence="7" id="KW-0614">Plasmid</keyword>
<dbReference type="GO" id="GO:0016787">
    <property type="term" value="F:hydrolase activity"/>
    <property type="evidence" value="ECO:0007669"/>
    <property type="project" value="UniProtKB-KW"/>
</dbReference>
<evidence type="ECO:0000259" key="6">
    <source>
        <dbReference type="Pfam" id="PF13087"/>
    </source>
</evidence>
<dbReference type="InterPro" id="IPR041679">
    <property type="entry name" value="DNA2/NAM7-like_C"/>
</dbReference>
<dbReference type="Gene3D" id="3.40.50.300">
    <property type="entry name" value="P-loop containing nucleotide triphosphate hydrolases"/>
    <property type="match status" value="3"/>
</dbReference>
<dbReference type="CDD" id="cd18808">
    <property type="entry name" value="SF1_C_Upf1"/>
    <property type="match status" value="1"/>
</dbReference>
<keyword evidence="4" id="KW-0067">ATP-binding</keyword>
<dbReference type="PANTHER" id="PTHR43788">
    <property type="entry name" value="DNA2/NAM7 HELICASE FAMILY MEMBER"/>
    <property type="match status" value="1"/>
</dbReference>